<dbReference type="SUPFAM" id="SSF117281">
    <property type="entry name" value="Kelch motif"/>
    <property type="match status" value="1"/>
</dbReference>
<dbReference type="PANTHER" id="PTHR46093:SF3">
    <property type="entry name" value="ACYL-COA-BINDING DOMAIN-CONTAINING PROTEIN 4"/>
    <property type="match status" value="1"/>
</dbReference>
<feature type="coiled-coil region" evidence="3">
    <location>
        <begin position="266"/>
        <end position="293"/>
    </location>
</feature>
<feature type="coiled-coil region" evidence="3">
    <location>
        <begin position="559"/>
        <end position="610"/>
    </location>
</feature>
<keyword evidence="2" id="KW-0677">Repeat</keyword>
<evidence type="ECO:0000256" key="3">
    <source>
        <dbReference type="SAM" id="Coils"/>
    </source>
</evidence>
<accession>A0A146K7R4</accession>
<dbReference type="AlphaFoldDB" id="A0A146K7R4"/>
<reference evidence="4" key="1">
    <citation type="submission" date="2015-07" db="EMBL/GenBank/DDBJ databases">
        <title>Adaptation to a free-living lifestyle via gene acquisitions in the diplomonad Trepomonas sp. PC1.</title>
        <authorList>
            <person name="Xu F."/>
            <person name="Jerlstrom-Hultqvist J."/>
            <person name="Kolisko M."/>
            <person name="Simpson A.G.B."/>
            <person name="Roger A.J."/>
            <person name="Svard S.G."/>
            <person name="Andersson J.O."/>
        </authorList>
    </citation>
    <scope>NUCLEOTIDE SEQUENCE</scope>
    <source>
        <strain evidence="4">PC1</strain>
    </source>
</reference>
<evidence type="ECO:0000256" key="1">
    <source>
        <dbReference type="ARBA" id="ARBA00022441"/>
    </source>
</evidence>
<dbReference type="InterPro" id="IPR015943">
    <property type="entry name" value="WD40/YVTN_repeat-like_dom_sf"/>
</dbReference>
<evidence type="ECO:0000313" key="4">
    <source>
        <dbReference type="EMBL" id="JAP91529.1"/>
    </source>
</evidence>
<protein>
    <submittedName>
        <fullName evidence="4">Kelch repeat-containing protein</fullName>
    </submittedName>
</protein>
<organism evidence="4">
    <name type="scientific">Trepomonas sp. PC1</name>
    <dbReference type="NCBI Taxonomy" id="1076344"/>
    <lineage>
        <taxon>Eukaryota</taxon>
        <taxon>Metamonada</taxon>
        <taxon>Diplomonadida</taxon>
        <taxon>Hexamitidae</taxon>
        <taxon>Hexamitinae</taxon>
        <taxon>Trepomonas</taxon>
    </lineage>
</organism>
<dbReference type="InterPro" id="IPR015915">
    <property type="entry name" value="Kelch-typ_b-propeller"/>
</dbReference>
<dbReference type="Pfam" id="PF24681">
    <property type="entry name" value="Kelch_KLHDC2_KLHL20_DRC7"/>
    <property type="match status" value="1"/>
</dbReference>
<gene>
    <name evidence="4" type="ORF">TPC1_16830</name>
</gene>
<dbReference type="SUPFAM" id="SSF50978">
    <property type="entry name" value="WD40 repeat-like"/>
    <property type="match status" value="1"/>
</dbReference>
<dbReference type="PANTHER" id="PTHR46093">
    <property type="entry name" value="ACYL-COA-BINDING DOMAIN-CONTAINING PROTEIN 5"/>
    <property type="match status" value="1"/>
</dbReference>
<keyword evidence="3" id="KW-0175">Coiled coil</keyword>
<dbReference type="Gene3D" id="2.130.10.10">
    <property type="entry name" value="YVTN repeat-like/Quinoprotein amine dehydrogenase"/>
    <property type="match status" value="2"/>
</dbReference>
<keyword evidence="1" id="KW-0880">Kelch repeat</keyword>
<dbReference type="EMBL" id="GDID01005077">
    <property type="protein sequence ID" value="JAP91529.1"/>
    <property type="molecule type" value="Transcribed_RNA"/>
</dbReference>
<proteinExistence type="predicted"/>
<dbReference type="InterPro" id="IPR036322">
    <property type="entry name" value="WD40_repeat_dom_sf"/>
</dbReference>
<sequence length="948" mass="108654">FKQINFNFKYSKPQLFGHSIAQFGSDLLIFGGCKPNKKLESVYYTIQIDQLQMQQQSDPEGPQPVINSQMLYLQGQTYLLFGFSKSYSNEVWRISPNRRWQQLKIQRNAPFGRANHVCSVISNQIVMYGGENQAGNKLGDAWILIPHRLTWVKIGEFSPRMSHWQACYWTKNQNLKVLIMGGISRFGQIRNAITFSVSGFGAEVGMINSQYKEEEKDLIDEIEIYEPAKPQIEEKKLNPEIIQPQFELKDLIVEKKVIQPIIEPFIQKESQKINDMEQKIEQLKLDFTSSKDQILSLQTTINHLINDKQQAAPLAKTDSFSFVQLNDLRQELTSTLTKLFNQQIISSQQESHLFAKNLIGEQKLQTEQDIRVNQNNIELLHTKQKDFEEYCGEQFVKHSQVAQIDPQIRSLDLQIKDQLQKILVQKEKTDLLDTKFDEIANIINELAFGNSIKSGVEQLLEGQIAPLKQKIAKLELQQLKQKADEVPAQIHIQPSKVNQESQQQQINVMSITDEQFEQKLEENLSKILEKMRIEELVSQLVERKLDQKREEDGLVLKTLGQIQEKVDGFNHNISQLEQKIEFVAKSQAEFKAQQQEIKALKLKVASLELIYETPRKKVQFTDSLKYSDTAQSILLNSVTSNLKSSAKNEDELESYLNKSLSTLEINQSVYNTTFDLDKKFTMKYIGTDCQALHSVSFNQLNSQLAATDGQFVKIFDLETQKELFSQQNEDFTTQISFLSGNLLSAHESGLLKLNQQSCQAFQKPISCISQFQIQNTDYALAASENTLGLWDTQTFQAIGSCNSQISTIFKQLEQGICGCESGELLIFDLVMQQQIFEFQLSHQRINKVFCPDRNQIFVLSAEKVLHWFDKRVQKQIFKQAVEQISMWTNGEQLIGGRVDGAVELFDLRMNRKVWEEQIGSGQILDLAVCQNLVATVADAGQIAVMEFE</sequence>
<feature type="non-terminal residue" evidence="4">
    <location>
        <position position="1"/>
    </location>
</feature>
<dbReference type="Gene3D" id="2.120.10.80">
    <property type="entry name" value="Kelch-type beta propeller"/>
    <property type="match status" value="1"/>
</dbReference>
<evidence type="ECO:0000256" key="2">
    <source>
        <dbReference type="ARBA" id="ARBA00022737"/>
    </source>
</evidence>
<name>A0A146K7R4_9EUKA</name>